<dbReference type="PANTHER" id="PTHR22767:SF3">
    <property type="entry name" value="N-ALPHA-ACETYLTRANSFERASE 25, NATB AUXILIARY SUBUNIT"/>
    <property type="match status" value="1"/>
</dbReference>
<dbReference type="STRING" id="2656787.A0A370THF7"/>
<name>A0A370THF7_9HELO</name>
<dbReference type="AlphaFoldDB" id="A0A370THF7"/>
<keyword evidence="3" id="KW-1185">Reference proteome</keyword>
<dbReference type="InterPro" id="IPR019183">
    <property type="entry name" value="NAA25_NatB_aux_su"/>
</dbReference>
<gene>
    <name evidence="2" type="ORF">BP5553_07760</name>
</gene>
<dbReference type="GO" id="GO:0031416">
    <property type="term" value="C:NatB complex"/>
    <property type="evidence" value="ECO:0007669"/>
    <property type="project" value="TreeGrafter"/>
</dbReference>
<dbReference type="Proteomes" id="UP000254866">
    <property type="component" value="Unassembled WGS sequence"/>
</dbReference>
<dbReference type="RefSeq" id="XP_031867614.1">
    <property type="nucleotide sequence ID" value="XM_032016383.1"/>
</dbReference>
<organism evidence="2 3">
    <name type="scientific">Venustampulla echinocandica</name>
    <dbReference type="NCBI Taxonomy" id="2656787"/>
    <lineage>
        <taxon>Eukaryota</taxon>
        <taxon>Fungi</taxon>
        <taxon>Dikarya</taxon>
        <taxon>Ascomycota</taxon>
        <taxon>Pezizomycotina</taxon>
        <taxon>Leotiomycetes</taxon>
        <taxon>Helotiales</taxon>
        <taxon>Pleuroascaceae</taxon>
        <taxon>Venustampulla</taxon>
    </lineage>
</organism>
<sequence>MGDQLLKDRQDAPIWNAIEANNFKQALKLVDKRLAKKHTEYLEALKVFIRSRSPLASEKAAVLLHLEGLAERKFVLKDQESIELYDEALGEVMPQQQEGWGRIIGELRWQCVKARPKDEDLSLKSFEACLGKGDLEHAKQISNSLEKSFPSSHAYPFWNIAAMFLYSISASYPENQRKLWGSLAFAQIGKLALATKDAADPRKLPLRSIQTPQELLLLHRITEANGNPVQRLEYLRDPSLGPDSLVAKGEWQLWRFKLKLLEEAYLWKELFNTTRELLKRGRTKDESGQLVETRMCDWLVWEGFIRSWRNLDGHEYKDAVVAEVQAHLDPACGIDKAWKRNASLAWVKSSFADSTPFYLGKGPDKVSGHDRIPILLQYLHQYGTATTAYNDLRPFVQQMKPEECRQLLAVLSSHKVFGDPGHSKYDLSQAREDSKSDYEGFKTASKLTEHINVYKLKYFITSRLPEGENEPTCNYCFEAQSQYCASCLKTLAHDAAKLYLCAVDGGRSEWNLLPTDRHPADDLAVLAAMCFIKLSKTGIESSDEPLTSVETSYILQAIALLEHAASHSQSNFQIWLLLTRLYIRLGCGSMAMRAYENLALKQIQLDTLSYSLFDRISSFHPHPFGHVLDDSTSFKTPIESLRKQQKLYRGARSHISHNSWLSFKHGSYNTVFELQEVSQTLSCSLSSVMSVIENRKISRLVPSSASEDSNNGGYDILPPNAESLETRYADTNDYATFPSFETTRGPSFEELCRVFPAPSDYRYRNDLATEKLIQLVDPSVAIAGANDAVASDIRSYIESNSNLPEMDDSEKYLTPAENLASTAYISLLLIVSESCNPELWQEPQFQAQLDSYNKDLCESLEGQIQLIENAKDLIPAFAKTLNLLYTAYQVGRTAFYSSKYLSSRGKEAHASQLEANKETLDLAKRLMQIVADRSVVVKKGLDEGGWIDKVLDSVLQVPGSEGETESVLGSLKDLMDAGRLEVWAGDVVESWRDSVVGLSYLKALAS</sequence>
<evidence type="ECO:0000313" key="3">
    <source>
        <dbReference type="Proteomes" id="UP000254866"/>
    </source>
</evidence>
<dbReference type="EMBL" id="NPIC01000007">
    <property type="protein sequence ID" value="RDL34632.1"/>
    <property type="molecule type" value="Genomic_DNA"/>
</dbReference>
<evidence type="ECO:0000256" key="1">
    <source>
        <dbReference type="ARBA" id="ARBA00006298"/>
    </source>
</evidence>
<reference evidence="2 3" key="1">
    <citation type="journal article" date="2018" name="IMA Fungus">
        <title>IMA Genome-F 9: Draft genome sequence of Annulohypoxylon stygium, Aspergillus mulundensis, Berkeleyomyces basicola (syn. Thielaviopsis basicola), Ceratocystis smalleyi, two Cercospora beticola strains, Coleophoma cylindrospora, Fusarium fracticaudum, Phialophora cf. hyalina, and Morchella septimelata.</title>
        <authorList>
            <person name="Wingfield B.D."/>
            <person name="Bills G.F."/>
            <person name="Dong Y."/>
            <person name="Huang W."/>
            <person name="Nel W.J."/>
            <person name="Swalarsk-Parry B.S."/>
            <person name="Vaghefi N."/>
            <person name="Wilken P.M."/>
            <person name="An Z."/>
            <person name="de Beer Z.W."/>
            <person name="De Vos L."/>
            <person name="Chen L."/>
            <person name="Duong T.A."/>
            <person name="Gao Y."/>
            <person name="Hammerbacher A."/>
            <person name="Kikkert J.R."/>
            <person name="Li Y."/>
            <person name="Li H."/>
            <person name="Li K."/>
            <person name="Li Q."/>
            <person name="Liu X."/>
            <person name="Ma X."/>
            <person name="Naidoo K."/>
            <person name="Pethybridge S.J."/>
            <person name="Sun J."/>
            <person name="Steenkamp E.T."/>
            <person name="van der Nest M.A."/>
            <person name="van Wyk S."/>
            <person name="Wingfield M.J."/>
            <person name="Xiong C."/>
            <person name="Yue Q."/>
            <person name="Zhang X."/>
        </authorList>
    </citation>
    <scope>NUCLEOTIDE SEQUENCE [LARGE SCALE GENOMIC DNA]</scope>
    <source>
        <strain evidence="2 3">BP 5553</strain>
    </source>
</reference>
<protein>
    <submittedName>
        <fullName evidence="2">Uncharacterized protein</fullName>
    </submittedName>
</protein>
<comment type="similarity">
    <text evidence="1">Belongs to the MDM20/NAA25 family.</text>
</comment>
<dbReference type="PANTHER" id="PTHR22767">
    <property type="entry name" value="N-TERMINAL ACETYLTRANSFERASE-RELATED"/>
    <property type="match status" value="1"/>
</dbReference>
<comment type="caution">
    <text evidence="2">The sequence shown here is derived from an EMBL/GenBank/DDBJ whole genome shotgun (WGS) entry which is preliminary data.</text>
</comment>
<accession>A0A370THF7</accession>
<evidence type="ECO:0000313" key="2">
    <source>
        <dbReference type="EMBL" id="RDL34632.1"/>
    </source>
</evidence>
<dbReference type="OrthoDB" id="1874341at2759"/>
<dbReference type="Pfam" id="PF09797">
    <property type="entry name" value="NatB_MDM20"/>
    <property type="match status" value="1"/>
</dbReference>
<dbReference type="GeneID" id="43600609"/>
<proteinExistence type="inferred from homology"/>